<evidence type="ECO:0000313" key="3">
    <source>
        <dbReference type="Proteomes" id="UP001500403"/>
    </source>
</evidence>
<reference evidence="2 3" key="1">
    <citation type="journal article" date="2019" name="Int. J. Syst. Evol. Microbiol.">
        <title>The Global Catalogue of Microorganisms (GCM) 10K type strain sequencing project: providing services to taxonomists for standard genome sequencing and annotation.</title>
        <authorList>
            <consortium name="The Broad Institute Genomics Platform"/>
            <consortium name="The Broad Institute Genome Sequencing Center for Infectious Disease"/>
            <person name="Wu L."/>
            <person name="Ma J."/>
        </authorList>
    </citation>
    <scope>NUCLEOTIDE SEQUENCE [LARGE SCALE GENOMIC DNA]</scope>
    <source>
        <strain evidence="2 3">JCM 9088</strain>
    </source>
</reference>
<comment type="caution">
    <text evidence="2">The sequence shown here is derived from an EMBL/GenBank/DDBJ whole genome shotgun (WGS) entry which is preliminary data.</text>
</comment>
<dbReference type="RefSeq" id="WP_344490552.1">
    <property type="nucleotide sequence ID" value="NZ_BAAAUD010000010.1"/>
</dbReference>
<feature type="compositionally biased region" description="Low complexity" evidence="1">
    <location>
        <begin position="28"/>
        <end position="58"/>
    </location>
</feature>
<sequence>MGLFSRFRRKSKDVAEASPEEAQAGDLTAGTPEEAATEGTQGAAGTEKGAGTPGTAEGESVEIPKQQSADEAADNEAGESAHK</sequence>
<gene>
    <name evidence="2" type="ORF">GCM10010446_07630</name>
</gene>
<evidence type="ECO:0008006" key="4">
    <source>
        <dbReference type="Google" id="ProtNLM"/>
    </source>
</evidence>
<evidence type="ECO:0000256" key="1">
    <source>
        <dbReference type="SAM" id="MobiDB-lite"/>
    </source>
</evidence>
<accession>A0ABN3WU92</accession>
<protein>
    <recommendedName>
        <fullName evidence="4">Gliding motility protein</fullName>
    </recommendedName>
</protein>
<evidence type="ECO:0000313" key="2">
    <source>
        <dbReference type="EMBL" id="GAA2925793.1"/>
    </source>
</evidence>
<keyword evidence="3" id="KW-1185">Reference proteome</keyword>
<feature type="region of interest" description="Disordered" evidence="1">
    <location>
        <begin position="1"/>
        <end position="83"/>
    </location>
</feature>
<proteinExistence type="predicted"/>
<name>A0ABN3WU92_9ACTN</name>
<dbReference type="Proteomes" id="UP001500403">
    <property type="component" value="Unassembled WGS sequence"/>
</dbReference>
<dbReference type="EMBL" id="BAAAUD010000010">
    <property type="protein sequence ID" value="GAA2925793.1"/>
    <property type="molecule type" value="Genomic_DNA"/>
</dbReference>
<organism evidence="2 3">
    <name type="scientific">Streptomyces enissocaesilis</name>
    <dbReference type="NCBI Taxonomy" id="332589"/>
    <lineage>
        <taxon>Bacteria</taxon>
        <taxon>Bacillati</taxon>
        <taxon>Actinomycetota</taxon>
        <taxon>Actinomycetes</taxon>
        <taxon>Kitasatosporales</taxon>
        <taxon>Streptomycetaceae</taxon>
        <taxon>Streptomyces</taxon>
        <taxon>Streptomyces rochei group</taxon>
    </lineage>
</organism>
<feature type="compositionally biased region" description="Basic residues" evidence="1">
    <location>
        <begin position="1"/>
        <end position="11"/>
    </location>
</feature>